<dbReference type="Proteomes" id="UP001597478">
    <property type="component" value="Unassembled WGS sequence"/>
</dbReference>
<dbReference type="EMBL" id="JBHUOF010000012">
    <property type="protein sequence ID" value="MFD2799781.1"/>
    <property type="molecule type" value="Genomic_DNA"/>
</dbReference>
<sequence>MTLELDPQRTTRVDYRSTFGWPVERHRDGLRLVTGSGVGAVVVPRAMSDSVLARLRRQGCSGPALGLPTRRERITVLLVETDDFTVAQAPLPEGVRVLPAGSVIPLPDERQLHGPAQWLVEPDPFQRWLPSVGAVLATIAAAGQVHRELLAW</sequence>
<gene>
    <name evidence="1" type="ORF">ACFS2C_10295</name>
</gene>
<dbReference type="RefSeq" id="WP_377391883.1">
    <property type="nucleotide sequence ID" value="NZ_JBHSAN010000027.1"/>
</dbReference>
<comment type="caution">
    <text evidence="1">The sequence shown here is derived from an EMBL/GenBank/DDBJ whole genome shotgun (WGS) entry which is preliminary data.</text>
</comment>
<name>A0ABW5WBS6_9PSEU</name>
<reference evidence="2" key="1">
    <citation type="journal article" date="2019" name="Int. J. Syst. Evol. Microbiol.">
        <title>The Global Catalogue of Microorganisms (GCM) 10K type strain sequencing project: providing services to taxonomists for standard genome sequencing and annotation.</title>
        <authorList>
            <consortium name="The Broad Institute Genomics Platform"/>
            <consortium name="The Broad Institute Genome Sequencing Center for Infectious Disease"/>
            <person name="Wu L."/>
            <person name="Ma J."/>
        </authorList>
    </citation>
    <scope>NUCLEOTIDE SEQUENCE [LARGE SCALE GENOMIC DNA]</scope>
    <source>
        <strain evidence="2">IBRC-M 10906</strain>
    </source>
</reference>
<protein>
    <submittedName>
        <fullName evidence="1">Uncharacterized protein</fullName>
    </submittedName>
</protein>
<keyword evidence="2" id="KW-1185">Reference proteome</keyword>
<evidence type="ECO:0000313" key="2">
    <source>
        <dbReference type="Proteomes" id="UP001597478"/>
    </source>
</evidence>
<evidence type="ECO:0000313" key="1">
    <source>
        <dbReference type="EMBL" id="MFD2799781.1"/>
    </source>
</evidence>
<organism evidence="1 2">
    <name type="scientific">Prauserella oleivorans</name>
    <dbReference type="NCBI Taxonomy" id="1478153"/>
    <lineage>
        <taxon>Bacteria</taxon>
        <taxon>Bacillati</taxon>
        <taxon>Actinomycetota</taxon>
        <taxon>Actinomycetes</taxon>
        <taxon>Pseudonocardiales</taxon>
        <taxon>Pseudonocardiaceae</taxon>
        <taxon>Prauserella</taxon>
    </lineage>
</organism>
<proteinExistence type="predicted"/>
<accession>A0ABW5WBS6</accession>